<evidence type="ECO:0000313" key="3">
    <source>
        <dbReference type="EMBL" id="KAF2888005.1"/>
    </source>
</evidence>
<feature type="compositionally biased region" description="Polar residues" evidence="1">
    <location>
        <begin position="150"/>
        <end position="166"/>
    </location>
</feature>
<organism evidence="3 4">
    <name type="scientific">Ignelater luminosus</name>
    <name type="common">Cucubano</name>
    <name type="synonym">Pyrophorus luminosus</name>
    <dbReference type="NCBI Taxonomy" id="2038154"/>
    <lineage>
        <taxon>Eukaryota</taxon>
        <taxon>Metazoa</taxon>
        <taxon>Ecdysozoa</taxon>
        <taxon>Arthropoda</taxon>
        <taxon>Hexapoda</taxon>
        <taxon>Insecta</taxon>
        <taxon>Pterygota</taxon>
        <taxon>Neoptera</taxon>
        <taxon>Endopterygota</taxon>
        <taxon>Coleoptera</taxon>
        <taxon>Polyphaga</taxon>
        <taxon>Elateriformia</taxon>
        <taxon>Elateroidea</taxon>
        <taxon>Elateridae</taxon>
        <taxon>Agrypninae</taxon>
        <taxon>Pyrophorini</taxon>
        <taxon>Ignelater</taxon>
    </lineage>
</organism>
<reference evidence="3" key="1">
    <citation type="submission" date="2019-08" db="EMBL/GenBank/DDBJ databases">
        <title>The genome of the North American firefly Photinus pyralis.</title>
        <authorList>
            <consortium name="Photinus pyralis genome working group"/>
            <person name="Fallon T.R."/>
            <person name="Sander Lower S.E."/>
            <person name="Weng J.-K."/>
        </authorList>
    </citation>
    <scope>NUCLEOTIDE SEQUENCE</scope>
    <source>
        <strain evidence="3">TRF0915ILg1</strain>
        <tissue evidence="3">Whole body</tissue>
    </source>
</reference>
<accession>A0A8K0CIT6</accession>
<dbReference type="AlphaFoldDB" id="A0A8K0CIT6"/>
<comment type="caution">
    <text evidence="3">The sequence shown here is derived from an EMBL/GenBank/DDBJ whole genome shotgun (WGS) entry which is preliminary data.</text>
</comment>
<keyword evidence="4" id="KW-1185">Reference proteome</keyword>
<dbReference type="EMBL" id="VTPC01080567">
    <property type="protein sequence ID" value="KAF2888005.1"/>
    <property type="molecule type" value="Genomic_DNA"/>
</dbReference>
<gene>
    <name evidence="3" type="ORF">ILUMI_18168</name>
</gene>
<feature type="chain" id="PRO_5035448072" evidence="2">
    <location>
        <begin position="27"/>
        <end position="408"/>
    </location>
</feature>
<feature type="compositionally biased region" description="Basic and acidic residues" evidence="1">
    <location>
        <begin position="129"/>
        <end position="142"/>
    </location>
</feature>
<dbReference type="OrthoDB" id="6761940at2759"/>
<evidence type="ECO:0000313" key="4">
    <source>
        <dbReference type="Proteomes" id="UP000801492"/>
    </source>
</evidence>
<sequence>MMVLKTKGSLLIFVFLMVLLFAISECKRGGGGGRIFRTTILKGRRNSRRSRDLYAQQMSKSQWSDPLSVSNKMIDESLEAHNTPVPNDIEKSLFYVYPYGFIEQKKEYQNSAEDMTIQQQQFASWNSEHNFKSPERENRNLERDDENLNTQRKLSSKHTYSSQGYLSHTYPKSYDNDQNQQYAGDQLMSEYNHAIPNPHYEPVDRGNYMTDPYYSEANGADTLFNDLLGKNTNKDLNGIEGYKQHFDFEKDEEKIKFYTFEQYSQYYIYNYYDNSRKIPKETSLSEETLVLCRKDFTSFCVPNTVPVCISNGEVLCIAPKQYIAPCTENFDLKCLSTEITVCTDENRESCKDNEEMRTYAAVNIPCLTNTTIRAESRSNGGETTFCVVTLLIPKNKKEPDEATTLLFT</sequence>
<evidence type="ECO:0000256" key="1">
    <source>
        <dbReference type="SAM" id="MobiDB-lite"/>
    </source>
</evidence>
<dbReference type="Proteomes" id="UP000801492">
    <property type="component" value="Unassembled WGS sequence"/>
</dbReference>
<keyword evidence="2" id="KW-0732">Signal</keyword>
<feature type="region of interest" description="Disordered" evidence="1">
    <location>
        <begin position="124"/>
        <end position="179"/>
    </location>
</feature>
<feature type="signal peptide" evidence="2">
    <location>
        <begin position="1"/>
        <end position="26"/>
    </location>
</feature>
<evidence type="ECO:0000256" key="2">
    <source>
        <dbReference type="SAM" id="SignalP"/>
    </source>
</evidence>
<proteinExistence type="predicted"/>
<protein>
    <submittedName>
        <fullName evidence="3">Uncharacterized protein</fullName>
    </submittedName>
</protein>
<name>A0A8K0CIT6_IGNLU</name>